<keyword evidence="6 7" id="KW-0472">Membrane</keyword>
<keyword evidence="5 7" id="KW-1133">Transmembrane helix</keyword>
<dbReference type="InterPro" id="IPR010920">
    <property type="entry name" value="LSM_dom_sf"/>
</dbReference>
<dbReference type="InterPro" id="IPR045275">
    <property type="entry name" value="MscS_archaea/bacteria_type"/>
</dbReference>
<dbReference type="Pfam" id="PF00924">
    <property type="entry name" value="MS_channel_2nd"/>
    <property type="match status" value="1"/>
</dbReference>
<proteinExistence type="inferred from homology"/>
<dbReference type="Gene3D" id="3.30.70.100">
    <property type="match status" value="1"/>
</dbReference>
<organism evidence="10 11">
    <name type="scientific">Halapricum desulfuricans</name>
    <dbReference type="NCBI Taxonomy" id="2841257"/>
    <lineage>
        <taxon>Archaea</taxon>
        <taxon>Methanobacteriati</taxon>
        <taxon>Methanobacteriota</taxon>
        <taxon>Stenosarchaea group</taxon>
        <taxon>Halobacteria</taxon>
        <taxon>Halobacteriales</taxon>
        <taxon>Haloarculaceae</taxon>
        <taxon>Halapricum</taxon>
    </lineage>
</organism>
<dbReference type="InterPro" id="IPR049278">
    <property type="entry name" value="MS_channel_C"/>
</dbReference>
<feature type="domain" description="Mechanosensitive ion channel MscS C-terminal" evidence="9">
    <location>
        <begin position="179"/>
        <end position="260"/>
    </location>
</feature>
<feature type="transmembrane region" description="Helical" evidence="7">
    <location>
        <begin position="59"/>
        <end position="80"/>
    </location>
</feature>
<dbReference type="AlphaFoldDB" id="A0A897NLS6"/>
<keyword evidence="3" id="KW-1003">Cell membrane</keyword>
<evidence type="ECO:0000256" key="5">
    <source>
        <dbReference type="ARBA" id="ARBA00022989"/>
    </source>
</evidence>
<dbReference type="Pfam" id="PF21082">
    <property type="entry name" value="MS_channel_3rd"/>
    <property type="match status" value="1"/>
</dbReference>
<feature type="domain" description="Mechanosensitive ion channel MscS" evidence="8">
    <location>
        <begin position="103"/>
        <end position="165"/>
    </location>
</feature>
<reference evidence="10" key="1">
    <citation type="submission" date="2020-11" db="EMBL/GenBank/DDBJ databases">
        <title>Carbohydrate-dependent, anaerobic sulfur respiration: A novel catabolism in halophilic archaea.</title>
        <authorList>
            <person name="Sorokin D.Y."/>
            <person name="Messina E."/>
            <person name="Smedile F."/>
            <person name="La Cono V."/>
            <person name="Hallsworth J.E."/>
            <person name="Yakimov M.M."/>
        </authorList>
    </citation>
    <scope>NUCLEOTIDE SEQUENCE</scope>
    <source>
        <strain evidence="10">HSR-Bgl</strain>
    </source>
</reference>
<comment type="similarity">
    <text evidence="2">Belongs to the MscS (TC 1.A.23) family.</text>
</comment>
<evidence type="ECO:0000256" key="7">
    <source>
        <dbReference type="SAM" id="Phobius"/>
    </source>
</evidence>
<dbReference type="GeneID" id="68860946"/>
<dbReference type="Gene3D" id="2.30.30.60">
    <property type="match status" value="1"/>
</dbReference>
<dbReference type="InterPro" id="IPR006685">
    <property type="entry name" value="MscS_channel_2nd"/>
</dbReference>
<sequence>MALEVLVEQYRSLLVSVGLFVVAYLAVYAAGRVLFVPPVVRIVHRRNENNPTLENAVDLYTRVFFVVLAFPIAVAAAGFGRYLSGSAIVVAAATLAVGVAGQDVISNLVSGVFLVLDRNFNVGDFVRWNDRGGTVIGIGLRTTRVRTPNNEIVTIPNNDLSTKRVTHPYDGVRYRVEEPISVAYEANHDEIRSVLREVADEDDRILSKPAPALHVAQLDDSSVRLTIRYWVVEPAETDILATRTDYAERVVARLAKAGVAVAPASPQELSGSLTIERRSVDRS</sequence>
<dbReference type="PANTHER" id="PTHR30221:SF1">
    <property type="entry name" value="SMALL-CONDUCTANCE MECHANOSENSITIVE CHANNEL"/>
    <property type="match status" value="1"/>
</dbReference>
<evidence type="ECO:0000256" key="3">
    <source>
        <dbReference type="ARBA" id="ARBA00022475"/>
    </source>
</evidence>
<evidence type="ECO:0000259" key="9">
    <source>
        <dbReference type="Pfam" id="PF21082"/>
    </source>
</evidence>
<dbReference type="Gene3D" id="1.10.287.1260">
    <property type="match status" value="1"/>
</dbReference>
<evidence type="ECO:0000256" key="6">
    <source>
        <dbReference type="ARBA" id="ARBA00023136"/>
    </source>
</evidence>
<comment type="subcellular location">
    <subcellularLocation>
        <location evidence="1">Cell membrane</location>
        <topology evidence="1">Multi-pass membrane protein</topology>
    </subcellularLocation>
</comment>
<dbReference type="InterPro" id="IPR011066">
    <property type="entry name" value="MscS_channel_C_sf"/>
</dbReference>
<dbReference type="PANTHER" id="PTHR30221">
    <property type="entry name" value="SMALL-CONDUCTANCE MECHANOSENSITIVE CHANNEL"/>
    <property type="match status" value="1"/>
</dbReference>
<gene>
    <name evidence="10" type="primary">mscS2</name>
    <name evidence="10" type="ORF">HSBGL_1411</name>
</gene>
<evidence type="ECO:0000259" key="8">
    <source>
        <dbReference type="Pfam" id="PF00924"/>
    </source>
</evidence>
<accession>A0A897NLS6</accession>
<evidence type="ECO:0000313" key="11">
    <source>
        <dbReference type="Proteomes" id="UP000663305"/>
    </source>
</evidence>
<name>A0A897NLS6_9EURY</name>
<feature type="transmembrane region" description="Helical" evidence="7">
    <location>
        <begin position="12"/>
        <end position="31"/>
    </location>
</feature>
<dbReference type="InterPro" id="IPR023408">
    <property type="entry name" value="MscS_beta-dom_sf"/>
</dbReference>
<keyword evidence="4 7" id="KW-0812">Transmembrane</keyword>
<dbReference type="SUPFAM" id="SSF50182">
    <property type="entry name" value="Sm-like ribonucleoproteins"/>
    <property type="match status" value="1"/>
</dbReference>
<evidence type="ECO:0000256" key="2">
    <source>
        <dbReference type="ARBA" id="ARBA00008017"/>
    </source>
</evidence>
<evidence type="ECO:0000313" key="10">
    <source>
        <dbReference type="EMBL" id="QSG11829.1"/>
    </source>
</evidence>
<dbReference type="RefSeq" id="WP_229126358.1">
    <property type="nucleotide sequence ID" value="NZ_CP064789.1"/>
</dbReference>
<dbReference type="GO" id="GO:0005886">
    <property type="term" value="C:plasma membrane"/>
    <property type="evidence" value="ECO:0007669"/>
    <property type="project" value="UniProtKB-SubCell"/>
</dbReference>
<dbReference type="EMBL" id="CP064789">
    <property type="protein sequence ID" value="QSG11829.1"/>
    <property type="molecule type" value="Genomic_DNA"/>
</dbReference>
<evidence type="ECO:0000256" key="1">
    <source>
        <dbReference type="ARBA" id="ARBA00004651"/>
    </source>
</evidence>
<dbReference type="Proteomes" id="UP000663305">
    <property type="component" value="Chromosome"/>
</dbReference>
<dbReference type="SUPFAM" id="SSF82689">
    <property type="entry name" value="Mechanosensitive channel protein MscS (YggB), C-terminal domain"/>
    <property type="match status" value="1"/>
</dbReference>
<evidence type="ECO:0000256" key="4">
    <source>
        <dbReference type="ARBA" id="ARBA00022692"/>
    </source>
</evidence>
<protein>
    <submittedName>
        <fullName evidence="10">Small-conductance mechanosensitive channel</fullName>
    </submittedName>
</protein>
<dbReference type="GO" id="GO:0008381">
    <property type="term" value="F:mechanosensitive monoatomic ion channel activity"/>
    <property type="evidence" value="ECO:0007669"/>
    <property type="project" value="InterPro"/>
</dbReference>